<feature type="region of interest" description="Disordered" evidence="2">
    <location>
        <begin position="640"/>
        <end position="692"/>
    </location>
</feature>
<feature type="region of interest" description="Disordered" evidence="2">
    <location>
        <begin position="494"/>
        <end position="571"/>
    </location>
</feature>
<dbReference type="SMART" id="SM00220">
    <property type="entry name" value="S_TKc"/>
    <property type="match status" value="1"/>
</dbReference>
<sequence length="921" mass="95350">MHEESHQSHRARQAGSSGTHAPSAGTRIDNAEIVSLIGSSPAAAVYLAQEAATGRRIALREYMPHGLASRARDGVIRPSGEQEAAVYAAGLRSFINEALVLSRLSSPSLLSFDRYSELNGTAYAFMPFHEGSTLDSAVTEQDFTPDETWIRMLVARLLDAAEAVQRAQSCHGNIQPGNILIRRDGTPLLLEFDAAQATIGEIIHTPTGILATGYAAMEQHFNARNRDIGAWTDIYGIGATAYFLVTGHPPPYAMQRLANEGMLPALHSARSSHSRGLLAAIGRALAIHPEHRFQTVAEMRAALNADPQIVMPAAPSILRADNARAAVQSHRETLAGAAQVRTGTDIGASAAAEVQPTQINPAAMQPAPAPLSEMQLQAHALPALPDNWRKPMPADEYRVGRSRKPGRSALWASGLMLLAGVGVGVGAGYLHFVADGEAPQAEATEGKRQVNGSAPDKEALAALAAIPMPVTAAPASTSKEPAVPAAAAPPAAASAATGSGAQTPTPATASATERVNASASSPATPATPAAAAAQVPPSVAKAPPPAPQAASAGNPAKAVPPADAKDAARLAAQDQEQWRIANYVDQPVSYETYLSRYPNGRYADAARDKLASLRRTAAVAAAPERPALPVAAANNSATTITPAPTVSASSAPGTSGISASRTDRPDSRVSAGGDDDTAAPAPATAAAGNSGNAGTARVIRLDGQTMTGSFTADPSTGVVSGTGRIEWSNGDRFDGTLVRGSKEGKGQFVWRNGQRYSGDWAGNEPNGKGTIVFSNGNRYDGEVKNGLPNGKGTLVFADKTRYEGDVRSGVPSGKGTMVFPDGTRYEGDIRNGMPHGQGVTRFRNGDVYVGAVAQGRSNGHGRFSWSNGTAWEGEFRDGQRTDNGRMLTAMSRSAMSSGGSAGGTADGGPTGAGRDEIVTKQ</sequence>
<dbReference type="Gene3D" id="2.20.110.10">
    <property type="entry name" value="Histone H3 K4-specific methyltransferase SET7/9 N-terminal domain"/>
    <property type="match status" value="3"/>
</dbReference>
<dbReference type="SMART" id="SM00698">
    <property type="entry name" value="MORN"/>
    <property type="match status" value="7"/>
</dbReference>
<evidence type="ECO:0000313" key="4">
    <source>
        <dbReference type="EMBL" id="MEC4720865.1"/>
    </source>
</evidence>
<comment type="caution">
    <text evidence="4">The sequence shown here is derived from an EMBL/GenBank/DDBJ whole genome shotgun (WGS) entry which is preliminary data.</text>
</comment>
<feature type="compositionally biased region" description="Low complexity" evidence="2">
    <location>
        <begin position="889"/>
        <end position="898"/>
    </location>
</feature>
<dbReference type="Proteomes" id="UP001352263">
    <property type="component" value="Unassembled WGS sequence"/>
</dbReference>
<gene>
    <name evidence="4" type="ORF">RY831_16995</name>
</gene>
<accession>A0ABU6JC11</accession>
<feature type="compositionally biased region" description="Low complexity" evidence="2">
    <location>
        <begin position="678"/>
        <end position="692"/>
    </location>
</feature>
<dbReference type="InterPro" id="IPR003409">
    <property type="entry name" value="MORN"/>
</dbReference>
<feature type="compositionally biased region" description="Gly residues" evidence="2">
    <location>
        <begin position="899"/>
        <end position="911"/>
    </location>
</feature>
<feature type="region of interest" description="Disordered" evidence="2">
    <location>
        <begin position="889"/>
        <end position="921"/>
    </location>
</feature>
<protein>
    <recommendedName>
        <fullName evidence="3">Protein kinase domain-containing protein</fullName>
    </recommendedName>
</protein>
<reference evidence="4 5" key="1">
    <citation type="submission" date="2023-10" db="EMBL/GenBank/DDBJ databases">
        <title>Noviherbaspirillum sp. CPCC 100848 genome assembly.</title>
        <authorList>
            <person name="Li X.Y."/>
            <person name="Fang X.M."/>
        </authorList>
    </citation>
    <scope>NUCLEOTIDE SEQUENCE [LARGE SCALE GENOMIC DNA]</scope>
    <source>
        <strain evidence="4 5">CPCC 100848</strain>
    </source>
</reference>
<dbReference type="Gene3D" id="1.10.510.10">
    <property type="entry name" value="Transferase(Phosphotransferase) domain 1"/>
    <property type="match status" value="1"/>
</dbReference>
<evidence type="ECO:0000256" key="2">
    <source>
        <dbReference type="SAM" id="MobiDB-lite"/>
    </source>
</evidence>
<organism evidence="4 5">
    <name type="scientific">Noviherbaspirillum album</name>
    <dbReference type="NCBI Taxonomy" id="3080276"/>
    <lineage>
        <taxon>Bacteria</taxon>
        <taxon>Pseudomonadati</taxon>
        <taxon>Pseudomonadota</taxon>
        <taxon>Betaproteobacteria</taxon>
        <taxon>Burkholderiales</taxon>
        <taxon>Oxalobacteraceae</taxon>
        <taxon>Noviherbaspirillum</taxon>
    </lineage>
</organism>
<evidence type="ECO:0000256" key="1">
    <source>
        <dbReference type="ARBA" id="ARBA00022737"/>
    </source>
</evidence>
<evidence type="ECO:0000259" key="3">
    <source>
        <dbReference type="PROSITE" id="PS50011"/>
    </source>
</evidence>
<feature type="compositionally biased region" description="Low complexity" evidence="2">
    <location>
        <begin position="494"/>
        <end position="541"/>
    </location>
</feature>
<dbReference type="EMBL" id="JAWIIV010000014">
    <property type="protein sequence ID" value="MEC4720865.1"/>
    <property type="molecule type" value="Genomic_DNA"/>
</dbReference>
<dbReference type="PANTHER" id="PTHR43215:SF14">
    <property type="entry name" value="RADIAL SPOKE HEAD 1 HOMOLOG"/>
    <property type="match status" value="1"/>
</dbReference>
<dbReference type="Pfam" id="PF02493">
    <property type="entry name" value="MORN"/>
    <property type="match status" value="6"/>
</dbReference>
<dbReference type="PANTHER" id="PTHR43215">
    <property type="entry name" value="RADIAL SPOKE HEAD 1 HOMOLOG"/>
    <property type="match status" value="1"/>
</dbReference>
<dbReference type="PROSITE" id="PS50011">
    <property type="entry name" value="PROTEIN_KINASE_DOM"/>
    <property type="match status" value="1"/>
</dbReference>
<dbReference type="Gene3D" id="3.30.200.20">
    <property type="entry name" value="Phosphorylase Kinase, domain 1"/>
    <property type="match status" value="1"/>
</dbReference>
<feature type="compositionally biased region" description="Polar residues" evidence="2">
    <location>
        <begin position="640"/>
        <end position="660"/>
    </location>
</feature>
<evidence type="ECO:0000313" key="5">
    <source>
        <dbReference type="Proteomes" id="UP001352263"/>
    </source>
</evidence>
<dbReference type="Pfam" id="PF00069">
    <property type="entry name" value="Pkinase"/>
    <property type="match status" value="1"/>
</dbReference>
<feature type="domain" description="Protein kinase" evidence="3">
    <location>
        <begin position="31"/>
        <end position="309"/>
    </location>
</feature>
<dbReference type="InterPro" id="IPR000719">
    <property type="entry name" value="Prot_kinase_dom"/>
</dbReference>
<dbReference type="InterPro" id="IPR011009">
    <property type="entry name" value="Kinase-like_dom_sf"/>
</dbReference>
<proteinExistence type="predicted"/>
<keyword evidence="1" id="KW-0677">Repeat</keyword>
<dbReference type="RefSeq" id="WP_326507579.1">
    <property type="nucleotide sequence ID" value="NZ_JAWIIV010000014.1"/>
</dbReference>
<keyword evidence="5" id="KW-1185">Reference proteome</keyword>
<feature type="region of interest" description="Disordered" evidence="2">
    <location>
        <begin position="1"/>
        <end position="25"/>
    </location>
</feature>
<feature type="compositionally biased region" description="Low complexity" evidence="2">
    <location>
        <begin position="548"/>
        <end position="562"/>
    </location>
</feature>
<dbReference type="SUPFAM" id="SSF56112">
    <property type="entry name" value="Protein kinase-like (PK-like)"/>
    <property type="match status" value="1"/>
</dbReference>
<name>A0ABU6JC11_9BURK</name>
<dbReference type="SUPFAM" id="SSF82185">
    <property type="entry name" value="Histone H3 K4-specific methyltransferase SET7/9 N-terminal domain"/>
    <property type="match status" value="2"/>
</dbReference>